<dbReference type="EMBL" id="UYRR01031044">
    <property type="protein sequence ID" value="VDK44462.1"/>
    <property type="molecule type" value="Genomic_DNA"/>
</dbReference>
<name>A0A0M3JU45_ANISI</name>
<dbReference type="Proteomes" id="UP000267096">
    <property type="component" value="Unassembled WGS sequence"/>
</dbReference>
<keyword evidence="2" id="KW-1185">Reference proteome</keyword>
<dbReference type="OrthoDB" id="5850959at2759"/>
<dbReference type="WBParaSite" id="ASIM_0001159001-mRNA-1">
    <property type="protein sequence ID" value="ASIM_0001159001-mRNA-1"/>
    <property type="gene ID" value="ASIM_0001159001"/>
</dbReference>
<reference evidence="1 2" key="2">
    <citation type="submission" date="2018-11" db="EMBL/GenBank/DDBJ databases">
        <authorList>
            <consortium name="Pathogen Informatics"/>
        </authorList>
    </citation>
    <scope>NUCLEOTIDE SEQUENCE [LARGE SCALE GENOMIC DNA]</scope>
</reference>
<dbReference type="AlphaFoldDB" id="A0A0M3JU45"/>
<evidence type="ECO:0000313" key="1">
    <source>
        <dbReference type="EMBL" id="VDK44462.1"/>
    </source>
</evidence>
<reference evidence="3" key="1">
    <citation type="submission" date="2017-02" db="UniProtKB">
        <authorList>
            <consortium name="WormBaseParasite"/>
        </authorList>
    </citation>
    <scope>IDENTIFICATION</scope>
</reference>
<gene>
    <name evidence="1" type="ORF">ASIM_LOCUS11148</name>
</gene>
<evidence type="ECO:0000313" key="3">
    <source>
        <dbReference type="WBParaSite" id="ASIM_0001159001-mRNA-1"/>
    </source>
</evidence>
<organism evidence="3">
    <name type="scientific">Anisakis simplex</name>
    <name type="common">Herring worm</name>
    <dbReference type="NCBI Taxonomy" id="6269"/>
    <lineage>
        <taxon>Eukaryota</taxon>
        <taxon>Metazoa</taxon>
        <taxon>Ecdysozoa</taxon>
        <taxon>Nematoda</taxon>
        <taxon>Chromadorea</taxon>
        <taxon>Rhabditida</taxon>
        <taxon>Spirurina</taxon>
        <taxon>Ascaridomorpha</taxon>
        <taxon>Ascaridoidea</taxon>
        <taxon>Anisakidae</taxon>
        <taxon>Anisakis</taxon>
        <taxon>Anisakis simplex complex</taxon>
    </lineage>
</organism>
<proteinExistence type="predicted"/>
<accession>A0A0M3JU45</accession>
<evidence type="ECO:0000313" key="2">
    <source>
        <dbReference type="Proteomes" id="UP000267096"/>
    </source>
</evidence>
<protein>
    <submittedName>
        <fullName evidence="3">Apple domain-containing protein</fullName>
    </submittedName>
</protein>
<sequence length="205" mass="22848">MNGYALTDCNLQLYIYKDGCVAVVYHKNVQTCQLYNHDGSAEIVFAVGHDYYNRTSFSDICQDRQHRCSAENEVIGYFLVDGFKVSTSAESSRLNGIEQAMCAAYCTQNISVTYKQNNGLCLLHDVTPEHDPRLMLETEGSADRAGSTVVIENGCDRATRTISRAVVEWSEWSDCEFGVAGERARVRSRECAQPICADLQVQSCN</sequence>